<evidence type="ECO:0000313" key="1">
    <source>
        <dbReference type="EMBL" id="MCB2407637.1"/>
    </source>
</evidence>
<gene>
    <name evidence="1" type="ORF">LGH74_06580</name>
</gene>
<accession>A0ABS8AN53</accession>
<comment type="caution">
    <text evidence="1">The sequence shown here is derived from an EMBL/GenBank/DDBJ whole genome shotgun (WGS) entry which is preliminary data.</text>
</comment>
<proteinExistence type="predicted"/>
<dbReference type="EMBL" id="JAJADR010000001">
    <property type="protein sequence ID" value="MCB2407637.1"/>
    <property type="molecule type" value="Genomic_DNA"/>
</dbReference>
<evidence type="ECO:0000313" key="2">
    <source>
        <dbReference type="Proteomes" id="UP001165296"/>
    </source>
</evidence>
<name>A0ABS8AN53_9BACT</name>
<sequence length="132" mass="14062">MALSSDNLNDHLYSTNLALGDLFNNHTFAHDPSGLLPIIDSWTPQLQNSHSAVLHTAAADLGQLKGYVQNGDRAGLSALLQHLGEQASKAASNTHDLAGNHLHNGIGDQLRHLGQLLIMASGNLKSYIGPRV</sequence>
<dbReference type="Proteomes" id="UP001165296">
    <property type="component" value="Unassembled WGS sequence"/>
</dbReference>
<reference evidence="1" key="1">
    <citation type="submission" date="2021-10" db="EMBL/GenBank/DDBJ databases">
        <authorList>
            <person name="Dean J.D."/>
            <person name="Kim M.K."/>
            <person name="Newey C.N."/>
            <person name="Stoker T.S."/>
            <person name="Thompson D.W."/>
            <person name="Grose J.H."/>
        </authorList>
    </citation>
    <scope>NUCLEOTIDE SEQUENCE</scope>
    <source>
        <strain evidence="1">BT178</strain>
    </source>
</reference>
<keyword evidence="2" id="KW-1185">Reference proteome</keyword>
<organism evidence="1 2">
    <name type="scientific">Hymenobacter lucidus</name>
    <dbReference type="NCBI Taxonomy" id="2880930"/>
    <lineage>
        <taxon>Bacteria</taxon>
        <taxon>Pseudomonadati</taxon>
        <taxon>Bacteroidota</taxon>
        <taxon>Cytophagia</taxon>
        <taxon>Cytophagales</taxon>
        <taxon>Hymenobacteraceae</taxon>
        <taxon>Hymenobacter</taxon>
    </lineage>
</organism>
<protein>
    <submittedName>
        <fullName evidence="1">Uncharacterized protein</fullName>
    </submittedName>
</protein>
<dbReference type="RefSeq" id="WP_226173556.1">
    <property type="nucleotide sequence ID" value="NZ_JAJADR010000001.1"/>
</dbReference>